<organism evidence="1 2">
    <name type="scientific">Anaerobacillus arseniciselenatis</name>
    <dbReference type="NCBI Taxonomy" id="85682"/>
    <lineage>
        <taxon>Bacteria</taxon>
        <taxon>Bacillati</taxon>
        <taxon>Bacillota</taxon>
        <taxon>Bacilli</taxon>
        <taxon>Bacillales</taxon>
        <taxon>Bacillaceae</taxon>
        <taxon>Anaerobacillus</taxon>
    </lineage>
</organism>
<keyword evidence="2" id="KW-1185">Reference proteome</keyword>
<comment type="caution">
    <text evidence="1">The sequence shown here is derived from an EMBL/GenBank/DDBJ whole genome shotgun (WGS) entry which is preliminary data.</text>
</comment>
<name>A0A1S2LAA8_9BACI</name>
<gene>
    <name evidence="1" type="ORF">BKP35_16320</name>
</gene>
<dbReference type="EMBL" id="MLQQ01000044">
    <property type="protein sequence ID" value="OIJ09419.1"/>
    <property type="molecule type" value="Genomic_DNA"/>
</dbReference>
<dbReference type="AlphaFoldDB" id="A0A1S2LAA8"/>
<accession>A0A1S2LAA8</accession>
<sequence length="144" mass="16783">MKETLQETVETSKGIKVDISEAITQLKNENPDENIDSVLQKLEDIQGRLDEKEFEASEIASTLTVTKNNNVSEKIVTTIEKFIKDRYPAEYRMNKEDFINEVSDQLKYSRITILRSIRKLEQENKVQTHQDLLDVNVKGRLPWQ</sequence>
<reference evidence="1 2" key="1">
    <citation type="submission" date="2016-10" db="EMBL/GenBank/DDBJ databases">
        <title>Draft genome sequences of four alkaliphilic bacteria belonging to the Anaerobacillus genus.</title>
        <authorList>
            <person name="Bassil N.M."/>
            <person name="Lloyd J.R."/>
        </authorList>
    </citation>
    <scope>NUCLEOTIDE SEQUENCE [LARGE SCALE GENOMIC DNA]</scope>
    <source>
        <strain evidence="1 2">DSM 15340</strain>
    </source>
</reference>
<evidence type="ECO:0000313" key="2">
    <source>
        <dbReference type="Proteomes" id="UP000180098"/>
    </source>
</evidence>
<evidence type="ECO:0000313" key="1">
    <source>
        <dbReference type="EMBL" id="OIJ09419.1"/>
    </source>
</evidence>
<proteinExistence type="predicted"/>
<dbReference type="RefSeq" id="WP_071314444.1">
    <property type="nucleotide sequence ID" value="NZ_MLQQ01000044.1"/>
</dbReference>
<dbReference type="Proteomes" id="UP000180098">
    <property type="component" value="Unassembled WGS sequence"/>
</dbReference>
<protein>
    <submittedName>
        <fullName evidence="1">Uncharacterized protein</fullName>
    </submittedName>
</protein>